<feature type="transmembrane region" description="Helical" evidence="1">
    <location>
        <begin position="12"/>
        <end position="32"/>
    </location>
</feature>
<proteinExistence type="predicted"/>
<dbReference type="EMBL" id="BMBA01000006">
    <property type="protein sequence ID" value="GFZ33585.1"/>
    <property type="molecule type" value="Genomic_DNA"/>
</dbReference>
<dbReference type="PANTHER" id="PTHR39430:SF1">
    <property type="entry name" value="PROTEASE"/>
    <property type="match status" value="1"/>
</dbReference>
<feature type="transmembrane region" description="Helical" evidence="1">
    <location>
        <begin position="230"/>
        <end position="250"/>
    </location>
</feature>
<keyword evidence="1" id="KW-1133">Transmembrane helix</keyword>
<accession>A0ABQ1EG57</accession>
<sequence length="305" mass="34489">MKIKDNKVKNPIKLALSVMVTSFIGIYAWMILLHVGVQVYESKKLGSRELGKTVSDQLFNNNTTLAIVSYVVMEIIIVLIAVFMVKRFNKESFKLEHIGMKFSKNSIKNILSGFAIVSIMYILLYSSMLLFRIVDYKGYGFSNQSPLYMVGTVLLVLITTAFPGFCEEIVFRGVIQNYLMKKYSTTVAIIVSSLCFSILHVGRYSDLMSLFTIVIIGITLGYIFAKTKSLYLSIGIHFAWDFLGSIIGVGKSMFNTNLLINFENIKNGDFIANLMTIVLFIGLFIVIKFIYKKYNTKDSLEKNAI</sequence>
<feature type="transmembrane region" description="Helical" evidence="1">
    <location>
        <begin position="65"/>
        <end position="85"/>
    </location>
</feature>
<evidence type="ECO:0000256" key="1">
    <source>
        <dbReference type="SAM" id="Phobius"/>
    </source>
</evidence>
<dbReference type="PANTHER" id="PTHR39430">
    <property type="entry name" value="MEMBRANE-ASSOCIATED PROTEASE-RELATED"/>
    <property type="match status" value="1"/>
</dbReference>
<dbReference type="InterPro" id="IPR003675">
    <property type="entry name" value="Rce1/LyrA-like_dom"/>
</dbReference>
<feature type="domain" description="CAAX prenyl protease 2/Lysostaphin resistance protein A-like" evidence="2">
    <location>
        <begin position="152"/>
        <end position="243"/>
    </location>
</feature>
<dbReference type="RefSeq" id="WP_206871936.1">
    <property type="nucleotide sequence ID" value="NZ_BMBA01000006.1"/>
</dbReference>
<dbReference type="Proteomes" id="UP000663802">
    <property type="component" value="Unassembled WGS sequence"/>
</dbReference>
<feature type="transmembrane region" description="Helical" evidence="1">
    <location>
        <begin position="183"/>
        <end position="201"/>
    </location>
</feature>
<reference evidence="3 4" key="1">
    <citation type="journal article" date="2021" name="Int. J. Syst. Evol. Microbiol.">
        <title>Clostridium zeae sp. nov., isolated from corn silage.</title>
        <authorList>
            <person name="Kobayashi H."/>
            <person name="Tanizawa Y."/>
            <person name="Yagura M."/>
            <person name="Sakamoto M."/>
            <person name="Ohkuma M."/>
            <person name="Tohno M."/>
        </authorList>
    </citation>
    <scope>NUCLEOTIDE SEQUENCE [LARGE SCALE GENOMIC DNA]</scope>
    <source>
        <strain evidence="3 4">CSC2</strain>
    </source>
</reference>
<protein>
    <recommendedName>
        <fullName evidence="2">CAAX prenyl protease 2/Lysostaphin resistance protein A-like domain-containing protein</fullName>
    </recommendedName>
</protein>
<evidence type="ECO:0000259" key="2">
    <source>
        <dbReference type="Pfam" id="PF02517"/>
    </source>
</evidence>
<keyword evidence="4" id="KW-1185">Reference proteome</keyword>
<feature type="transmembrane region" description="Helical" evidence="1">
    <location>
        <begin position="270"/>
        <end position="291"/>
    </location>
</feature>
<evidence type="ECO:0000313" key="4">
    <source>
        <dbReference type="Proteomes" id="UP000663802"/>
    </source>
</evidence>
<name>A0ABQ1EG57_9CLOT</name>
<keyword evidence="1" id="KW-0812">Transmembrane</keyword>
<feature type="transmembrane region" description="Helical" evidence="1">
    <location>
        <begin position="110"/>
        <end position="134"/>
    </location>
</feature>
<organism evidence="3 4">
    <name type="scientific">Clostridium zeae</name>
    <dbReference type="NCBI Taxonomy" id="2759022"/>
    <lineage>
        <taxon>Bacteria</taxon>
        <taxon>Bacillati</taxon>
        <taxon>Bacillota</taxon>
        <taxon>Clostridia</taxon>
        <taxon>Eubacteriales</taxon>
        <taxon>Clostridiaceae</taxon>
        <taxon>Clostridium</taxon>
    </lineage>
</organism>
<feature type="transmembrane region" description="Helical" evidence="1">
    <location>
        <begin position="207"/>
        <end position="225"/>
    </location>
</feature>
<evidence type="ECO:0000313" key="3">
    <source>
        <dbReference type="EMBL" id="GFZ33585.1"/>
    </source>
</evidence>
<comment type="caution">
    <text evidence="3">The sequence shown here is derived from an EMBL/GenBank/DDBJ whole genome shotgun (WGS) entry which is preliminary data.</text>
</comment>
<feature type="transmembrane region" description="Helical" evidence="1">
    <location>
        <begin position="146"/>
        <end position="171"/>
    </location>
</feature>
<dbReference type="Pfam" id="PF02517">
    <property type="entry name" value="Rce1-like"/>
    <property type="match status" value="1"/>
</dbReference>
<keyword evidence="1" id="KW-0472">Membrane</keyword>
<gene>
    <name evidence="3" type="ORF">CSC2_41110</name>
</gene>